<dbReference type="EMBL" id="JALJOS010000002">
    <property type="protein sequence ID" value="KAK9842687.1"/>
    <property type="molecule type" value="Genomic_DNA"/>
</dbReference>
<evidence type="ECO:0000259" key="1">
    <source>
        <dbReference type="Pfam" id="PF00248"/>
    </source>
</evidence>
<gene>
    <name evidence="2" type="ORF">WJX74_000741</name>
</gene>
<dbReference type="PANTHER" id="PTHR43147:SF2">
    <property type="entry name" value="NADP-DEPENDENT OXIDOREDUCTASE DOMAIN-CONTAINING PROTEIN"/>
    <property type="match status" value="1"/>
</dbReference>
<dbReference type="SUPFAM" id="SSF51430">
    <property type="entry name" value="NAD(P)-linked oxidoreductase"/>
    <property type="match status" value="1"/>
</dbReference>
<reference evidence="2 3" key="1">
    <citation type="journal article" date="2024" name="Nat. Commun.">
        <title>Phylogenomics reveals the evolutionary origins of lichenization in chlorophyte algae.</title>
        <authorList>
            <person name="Puginier C."/>
            <person name="Libourel C."/>
            <person name="Otte J."/>
            <person name="Skaloud P."/>
            <person name="Haon M."/>
            <person name="Grisel S."/>
            <person name="Petersen M."/>
            <person name="Berrin J.G."/>
            <person name="Delaux P.M."/>
            <person name="Dal Grande F."/>
            <person name="Keller J."/>
        </authorList>
    </citation>
    <scope>NUCLEOTIDE SEQUENCE [LARGE SCALE GENOMIC DNA]</scope>
    <source>
        <strain evidence="2 3">SAG 2145</strain>
    </source>
</reference>
<dbReference type="Pfam" id="PF00248">
    <property type="entry name" value="Aldo_ket_red"/>
    <property type="match status" value="1"/>
</dbReference>
<proteinExistence type="predicted"/>
<keyword evidence="3" id="KW-1185">Reference proteome</keyword>
<comment type="caution">
    <text evidence="2">The sequence shown here is derived from an EMBL/GenBank/DDBJ whole genome shotgun (WGS) entry which is preliminary data.</text>
</comment>
<evidence type="ECO:0000313" key="2">
    <source>
        <dbReference type="EMBL" id="KAK9842687.1"/>
    </source>
</evidence>
<dbReference type="InterPro" id="IPR036812">
    <property type="entry name" value="NAD(P)_OxRdtase_dom_sf"/>
</dbReference>
<accession>A0AAW1SAL9</accession>
<dbReference type="Gene3D" id="3.20.20.100">
    <property type="entry name" value="NADP-dependent oxidoreductase domain"/>
    <property type="match status" value="1"/>
</dbReference>
<dbReference type="PANTHER" id="PTHR43147">
    <property type="entry name" value="PROTEIN TAS"/>
    <property type="match status" value="1"/>
</dbReference>
<sequence length="394" mass="42771">MLGHLKPTVTLASEKTSLIRLHTGCRGILRRDFTACKASAACTTPLGTSSLEVSKICFGTMLFGTSTDCYTTTNLLATAVEGGVNFFDTAEMYPVPQSATTQGRSEEILGDWLLHQRREDIVVATKVAGPSAQMEWIRSGPQSLNAQNITEAIDGSLKRLRSDYIDLVQIHWPDRYVPMFGETSYRSSQDYSAVPLEEQLMAIGKAVAAGKVAAVGLSNETPWGLMHCCHLAQVTQHLPKVASIQNAYSLVCRNFEEGLAECCHRENVSLLAYSPLAMGLLTGKYLAEDGGPPEARLNRYKGRYAEAESRYGPRPNLLKAVRAYVSLAQEAGMSPIELAIRFVLSQELMASVIVGATTPAQLLEIMSSTQKGPLDSSILKAIDGIHESYPNPAP</sequence>
<dbReference type="CDD" id="cd19094">
    <property type="entry name" value="AKR_Tas-like"/>
    <property type="match status" value="1"/>
</dbReference>
<evidence type="ECO:0000313" key="3">
    <source>
        <dbReference type="Proteomes" id="UP001438707"/>
    </source>
</evidence>
<name>A0AAW1SAL9_9CHLO</name>
<dbReference type="Proteomes" id="UP001438707">
    <property type="component" value="Unassembled WGS sequence"/>
</dbReference>
<dbReference type="AlphaFoldDB" id="A0AAW1SAL9"/>
<feature type="domain" description="NADP-dependent oxidoreductase" evidence="1">
    <location>
        <begin position="55"/>
        <end position="386"/>
    </location>
</feature>
<dbReference type="InterPro" id="IPR023210">
    <property type="entry name" value="NADP_OxRdtase_dom"/>
</dbReference>
<organism evidence="2 3">
    <name type="scientific">Apatococcus lobatus</name>
    <dbReference type="NCBI Taxonomy" id="904363"/>
    <lineage>
        <taxon>Eukaryota</taxon>
        <taxon>Viridiplantae</taxon>
        <taxon>Chlorophyta</taxon>
        <taxon>core chlorophytes</taxon>
        <taxon>Trebouxiophyceae</taxon>
        <taxon>Chlorellales</taxon>
        <taxon>Chlorellaceae</taxon>
        <taxon>Apatococcus</taxon>
    </lineage>
</organism>
<protein>
    <recommendedName>
        <fullName evidence="1">NADP-dependent oxidoreductase domain-containing protein</fullName>
    </recommendedName>
</protein>